<evidence type="ECO:0000313" key="8">
    <source>
        <dbReference type="EMBL" id="ADD08910.1"/>
    </source>
</evidence>
<dbReference type="HOGENOM" id="CLU_034906_2_0_2"/>
<dbReference type="PANTHER" id="PTHR31209">
    <property type="entry name" value="COFACTOR-INDEPENDENT PHOSPHOGLYCERATE MUTASE"/>
    <property type="match status" value="1"/>
</dbReference>
<dbReference type="GO" id="GO:0006096">
    <property type="term" value="P:glycolytic process"/>
    <property type="evidence" value="ECO:0007669"/>
    <property type="project" value="UniProtKB-UniRule"/>
</dbReference>
<keyword evidence="5 7" id="KW-0324">Glycolysis</keyword>
<evidence type="ECO:0000256" key="4">
    <source>
        <dbReference type="ARBA" id="ARBA00005524"/>
    </source>
</evidence>
<proteinExistence type="inferred from homology"/>
<reference evidence="8" key="1">
    <citation type="submission" date="2010-02" db="EMBL/GenBank/DDBJ databases">
        <title>Complete sequence of Aciduliprofundum boonei T469.</title>
        <authorList>
            <consortium name="US DOE Joint Genome Institute"/>
            <person name="Lucas S."/>
            <person name="Copeland A."/>
            <person name="Lapidus A."/>
            <person name="Cheng J.-F."/>
            <person name="Bruce D."/>
            <person name="Goodwin L."/>
            <person name="Pitluck S."/>
            <person name="Saunders E."/>
            <person name="Detter J.C."/>
            <person name="Han C."/>
            <person name="Tapia R."/>
            <person name="Land M."/>
            <person name="Hauser L."/>
            <person name="Kyrpides N."/>
            <person name="Mikhailova N."/>
            <person name="Flores G."/>
            <person name="Reysenbach A.-L."/>
            <person name="Woyke T."/>
        </authorList>
    </citation>
    <scope>NUCLEOTIDE SEQUENCE</scope>
    <source>
        <strain evidence="8">T469</strain>
    </source>
</reference>
<dbReference type="GO" id="GO:0046872">
    <property type="term" value="F:metal ion binding"/>
    <property type="evidence" value="ECO:0007669"/>
    <property type="project" value="InterPro"/>
</dbReference>
<dbReference type="UniPathway" id="UPA00109">
    <property type="reaction ID" value="UER00186"/>
</dbReference>
<comment type="similarity">
    <text evidence="4 7">Belongs to the BPG-independent phosphoglycerate mutase family. A-PGAM subfamily.</text>
</comment>
<evidence type="ECO:0000256" key="5">
    <source>
        <dbReference type="ARBA" id="ARBA00023152"/>
    </source>
</evidence>
<dbReference type="Gene3D" id="3.40.720.10">
    <property type="entry name" value="Alkaline Phosphatase, subunit A"/>
    <property type="match status" value="2"/>
</dbReference>
<evidence type="ECO:0000256" key="2">
    <source>
        <dbReference type="ARBA" id="ARBA00002315"/>
    </source>
</evidence>
<dbReference type="STRING" id="439481.Aboo_1101"/>
<dbReference type="NCBIfam" id="NF003104">
    <property type="entry name" value="PRK04024.1"/>
    <property type="match status" value="1"/>
</dbReference>
<dbReference type="Pfam" id="PF01676">
    <property type="entry name" value="Metalloenzyme"/>
    <property type="match status" value="1"/>
</dbReference>
<dbReference type="Proteomes" id="UP000001400">
    <property type="component" value="Chromosome"/>
</dbReference>
<organism evidence="8 9">
    <name type="scientific">Aciduliprofundum boonei (strain DSM 19572 / T469)</name>
    <dbReference type="NCBI Taxonomy" id="439481"/>
    <lineage>
        <taxon>Archaea</taxon>
        <taxon>Methanobacteriati</taxon>
        <taxon>Thermoplasmatota</taxon>
        <taxon>DHVE2 group</taxon>
        <taxon>Candidatus Aciduliprofundum</taxon>
    </lineage>
</organism>
<dbReference type="InterPro" id="IPR006124">
    <property type="entry name" value="Metalloenzyme"/>
</dbReference>
<dbReference type="SUPFAM" id="SSF53649">
    <property type="entry name" value="Alkaline phosphatase-like"/>
    <property type="match status" value="1"/>
</dbReference>
<accession>B5IHQ7</accession>
<dbReference type="InterPro" id="IPR023665">
    <property type="entry name" value="ApgAM_prokaryotes"/>
</dbReference>
<dbReference type="NCBIfam" id="TIGR00306">
    <property type="entry name" value="apgM"/>
    <property type="match status" value="1"/>
</dbReference>
<dbReference type="RefSeq" id="WP_008086819.1">
    <property type="nucleotide sequence ID" value="NC_013926.1"/>
</dbReference>
<keyword evidence="6 7" id="KW-0413">Isomerase</keyword>
<dbReference type="CDD" id="cd16011">
    <property type="entry name" value="iPGM_like"/>
    <property type="match status" value="1"/>
</dbReference>
<dbReference type="PANTHER" id="PTHR31209:SF0">
    <property type="entry name" value="METALLOENZYME DOMAIN-CONTAINING PROTEIN"/>
    <property type="match status" value="1"/>
</dbReference>
<dbReference type="GO" id="GO:0004619">
    <property type="term" value="F:phosphoglycerate mutase activity"/>
    <property type="evidence" value="ECO:0007669"/>
    <property type="project" value="UniProtKB-UniRule"/>
</dbReference>
<evidence type="ECO:0000256" key="1">
    <source>
        <dbReference type="ARBA" id="ARBA00000370"/>
    </source>
</evidence>
<comment type="function">
    <text evidence="2 7">Catalyzes the interconversion of 2-phosphoglycerate and 3-phosphoglycerate.</text>
</comment>
<dbReference type="OrthoDB" id="52918at2157"/>
<comment type="pathway">
    <text evidence="3 7">Carbohydrate degradation; glycolysis; pyruvate from D-glyceraldehyde 3-phosphate: step 3/5.</text>
</comment>
<dbReference type="GeneID" id="8828060"/>
<dbReference type="PIRSF" id="PIRSF006392">
    <property type="entry name" value="IPGAM_arch"/>
    <property type="match status" value="1"/>
</dbReference>
<evidence type="ECO:0000256" key="3">
    <source>
        <dbReference type="ARBA" id="ARBA00004798"/>
    </source>
</evidence>
<dbReference type="Pfam" id="PF10143">
    <property type="entry name" value="PhosphMutase"/>
    <property type="match status" value="1"/>
</dbReference>
<comment type="catalytic activity">
    <reaction evidence="1 7">
        <text>(2R)-2-phosphoglycerate = (2R)-3-phosphoglycerate</text>
        <dbReference type="Rhea" id="RHEA:15901"/>
        <dbReference type="ChEBI" id="CHEBI:58272"/>
        <dbReference type="ChEBI" id="CHEBI:58289"/>
        <dbReference type="EC" id="5.4.2.12"/>
    </reaction>
</comment>
<gene>
    <name evidence="7" type="primary">apgM</name>
    <name evidence="8" type="ordered locus">Aboo_1101</name>
</gene>
<dbReference type="eggNOG" id="arCOG01696">
    <property type="taxonomic scope" value="Archaea"/>
</dbReference>
<dbReference type="InterPro" id="IPR017850">
    <property type="entry name" value="Alkaline_phosphatase_core_sf"/>
</dbReference>
<evidence type="ECO:0000256" key="7">
    <source>
        <dbReference type="HAMAP-Rule" id="MF_01402"/>
    </source>
</evidence>
<keyword evidence="9" id="KW-1185">Reference proteome</keyword>
<sequence length="409" mass="44794">MDKKKALLIILDGLGDRAIRELGFKTPLQFAETPHLDKIARMSMVGLMDPIAPGIRAGSDTSHLNLLGYDPYKVYTGRGPFEAAGLDMDIAPGDVAFRCNFATVDENLVVLDRRAGRIKEGTHELVSAINGIKIEDVEIFVKEGVEHRAALVLRGSGLSPYVSDVDPHDTVLKIHEAKPLKPEAEKTARILNEFVKRAYEILKEHPVNKEREKKGLKPANILLPRGAGMAPHLENFVKKYNMKAACVVGTPLIRGICKLAGIHPIDFPGATGSYDTDMKGKIREAIKALARQDYDFVLVNIKATDIAGHDMLPRKKVEVIERIDEAMGYLLEILPEDIVVVITADHSTPCSVGDHSGDAVPIMIYAEDSRAEGSEFNEVACAKGSLRIRGSDLMQMILNATNRADKFGA</sequence>
<dbReference type="AlphaFoldDB" id="B5IHQ7"/>
<evidence type="ECO:0000313" key="9">
    <source>
        <dbReference type="Proteomes" id="UP000001400"/>
    </source>
</evidence>
<dbReference type="HAMAP" id="MF_01402_A">
    <property type="entry name" value="ApgM_A"/>
    <property type="match status" value="1"/>
</dbReference>
<protein>
    <recommendedName>
        <fullName evidence="7">2,3-bisphosphoglycerate-independent phosphoglycerate mutase</fullName>
        <shortName evidence="7">BPG-independent PGAM</shortName>
        <shortName evidence="7">Phosphoglyceromutase</shortName>
        <shortName evidence="7">aPGAM</shortName>
        <ecNumber evidence="7">5.4.2.12</ecNumber>
    </recommendedName>
</protein>
<dbReference type="KEGG" id="abi:Aboo_1101"/>
<name>B5IHQ7_ACIB4</name>
<dbReference type="InterPro" id="IPR004456">
    <property type="entry name" value="Pglycerate_mutase_ApgM"/>
</dbReference>
<dbReference type="EMBL" id="CP001941">
    <property type="protein sequence ID" value="ADD08910.1"/>
    <property type="molecule type" value="Genomic_DNA"/>
</dbReference>
<dbReference type="EC" id="5.4.2.12" evidence="7"/>
<evidence type="ECO:0000256" key="6">
    <source>
        <dbReference type="ARBA" id="ARBA00023235"/>
    </source>
</evidence>